<protein>
    <recommendedName>
        <fullName evidence="1">Reverse transcriptase domain-containing protein</fullName>
    </recommendedName>
</protein>
<dbReference type="Pfam" id="PF00078">
    <property type="entry name" value="RVT_1"/>
    <property type="match status" value="1"/>
</dbReference>
<organism evidence="2 3">
    <name type="scientific">Collybiopsis luxurians FD-317 M1</name>
    <dbReference type="NCBI Taxonomy" id="944289"/>
    <lineage>
        <taxon>Eukaryota</taxon>
        <taxon>Fungi</taxon>
        <taxon>Dikarya</taxon>
        <taxon>Basidiomycota</taxon>
        <taxon>Agaricomycotina</taxon>
        <taxon>Agaricomycetes</taxon>
        <taxon>Agaricomycetidae</taxon>
        <taxon>Agaricales</taxon>
        <taxon>Marasmiineae</taxon>
        <taxon>Omphalotaceae</taxon>
        <taxon>Collybiopsis</taxon>
        <taxon>Collybiopsis luxurians</taxon>
    </lineage>
</organism>
<sequence>LSCLLFNIAIEPLAELIRSTPSLKGFEIPGMSTPIKASLFADDTVTYLSKYDKFSDLLSLLDLWCSASSAKFNVEKTEIIPVGSEEYR</sequence>
<evidence type="ECO:0000313" key="2">
    <source>
        <dbReference type="EMBL" id="KIK58101.1"/>
    </source>
</evidence>
<dbReference type="InterPro" id="IPR000477">
    <property type="entry name" value="RT_dom"/>
</dbReference>
<name>A0A0D0BS39_9AGAR</name>
<accession>A0A0D0BS39</accession>
<gene>
    <name evidence="2" type="ORF">GYMLUDRAFT_144029</name>
</gene>
<dbReference type="OrthoDB" id="2205812at2759"/>
<feature type="domain" description="Reverse transcriptase" evidence="1">
    <location>
        <begin position="1"/>
        <end position="80"/>
    </location>
</feature>
<dbReference type="Proteomes" id="UP000053593">
    <property type="component" value="Unassembled WGS sequence"/>
</dbReference>
<feature type="non-terminal residue" evidence="2">
    <location>
        <position position="1"/>
    </location>
</feature>
<dbReference type="AlphaFoldDB" id="A0A0D0BS39"/>
<reference evidence="2 3" key="1">
    <citation type="submission" date="2014-04" db="EMBL/GenBank/DDBJ databases">
        <title>Evolutionary Origins and Diversification of the Mycorrhizal Mutualists.</title>
        <authorList>
            <consortium name="DOE Joint Genome Institute"/>
            <consortium name="Mycorrhizal Genomics Consortium"/>
            <person name="Kohler A."/>
            <person name="Kuo A."/>
            <person name="Nagy L.G."/>
            <person name="Floudas D."/>
            <person name="Copeland A."/>
            <person name="Barry K.W."/>
            <person name="Cichocki N."/>
            <person name="Veneault-Fourrey C."/>
            <person name="LaButti K."/>
            <person name="Lindquist E.A."/>
            <person name="Lipzen A."/>
            <person name="Lundell T."/>
            <person name="Morin E."/>
            <person name="Murat C."/>
            <person name="Riley R."/>
            <person name="Ohm R."/>
            <person name="Sun H."/>
            <person name="Tunlid A."/>
            <person name="Henrissat B."/>
            <person name="Grigoriev I.V."/>
            <person name="Hibbett D.S."/>
            <person name="Martin F."/>
        </authorList>
    </citation>
    <scope>NUCLEOTIDE SEQUENCE [LARGE SCALE GENOMIC DNA]</scope>
    <source>
        <strain evidence="2 3">FD-317 M1</strain>
    </source>
</reference>
<evidence type="ECO:0000259" key="1">
    <source>
        <dbReference type="Pfam" id="PF00078"/>
    </source>
</evidence>
<dbReference type="HOGENOM" id="CLU_2596683_0_0_1"/>
<proteinExistence type="predicted"/>
<feature type="non-terminal residue" evidence="2">
    <location>
        <position position="88"/>
    </location>
</feature>
<dbReference type="EMBL" id="KN834787">
    <property type="protein sequence ID" value="KIK58101.1"/>
    <property type="molecule type" value="Genomic_DNA"/>
</dbReference>
<evidence type="ECO:0000313" key="3">
    <source>
        <dbReference type="Proteomes" id="UP000053593"/>
    </source>
</evidence>
<keyword evidence="3" id="KW-1185">Reference proteome</keyword>